<dbReference type="SUPFAM" id="SSF52047">
    <property type="entry name" value="RNI-like"/>
    <property type="match status" value="1"/>
</dbReference>
<dbReference type="SMART" id="SM00367">
    <property type="entry name" value="LRR_CC"/>
    <property type="match status" value="3"/>
</dbReference>
<dbReference type="GO" id="GO:0019005">
    <property type="term" value="C:SCF ubiquitin ligase complex"/>
    <property type="evidence" value="ECO:0000318"/>
    <property type="project" value="GO_Central"/>
</dbReference>
<dbReference type="Pfam" id="PF13516">
    <property type="entry name" value="LRR_6"/>
    <property type="match status" value="1"/>
</dbReference>
<dbReference type="SMR" id="A0A2G2XJ68"/>
<proteinExistence type="predicted"/>
<organism evidence="1 2">
    <name type="scientific">Capsicum annuum</name>
    <name type="common">Capsicum pepper</name>
    <dbReference type="NCBI Taxonomy" id="4072"/>
    <lineage>
        <taxon>Eukaryota</taxon>
        <taxon>Viridiplantae</taxon>
        <taxon>Streptophyta</taxon>
        <taxon>Embryophyta</taxon>
        <taxon>Tracheophyta</taxon>
        <taxon>Spermatophyta</taxon>
        <taxon>Magnoliopsida</taxon>
        <taxon>eudicotyledons</taxon>
        <taxon>Gunneridae</taxon>
        <taxon>Pentapetalae</taxon>
        <taxon>asterids</taxon>
        <taxon>lamiids</taxon>
        <taxon>Solanales</taxon>
        <taxon>Solanaceae</taxon>
        <taxon>Solanoideae</taxon>
        <taxon>Capsiceae</taxon>
        <taxon>Capsicum</taxon>
    </lineage>
</organism>
<protein>
    <submittedName>
        <fullName evidence="1">Uncharacterized protein</fullName>
    </submittedName>
</protein>
<dbReference type="EMBL" id="AYRZ02002139">
    <property type="protein sequence ID" value="PHT57540.1"/>
    <property type="molecule type" value="Genomic_DNA"/>
</dbReference>
<dbReference type="InterPro" id="IPR001611">
    <property type="entry name" value="Leu-rich_rpt"/>
</dbReference>
<dbReference type="Gene3D" id="3.80.10.10">
    <property type="entry name" value="Ribonuclease Inhibitor"/>
    <property type="match status" value="1"/>
</dbReference>
<reference evidence="1 2" key="1">
    <citation type="journal article" date="2014" name="Nat. Genet.">
        <title>Genome sequence of the hot pepper provides insights into the evolution of pungency in Capsicum species.</title>
        <authorList>
            <person name="Kim S."/>
            <person name="Park M."/>
            <person name="Yeom S.I."/>
            <person name="Kim Y.M."/>
            <person name="Lee J.M."/>
            <person name="Lee H.A."/>
            <person name="Seo E."/>
            <person name="Choi J."/>
            <person name="Cheong K."/>
            <person name="Kim K.T."/>
            <person name="Jung K."/>
            <person name="Lee G.W."/>
            <person name="Oh S.K."/>
            <person name="Bae C."/>
            <person name="Kim S.B."/>
            <person name="Lee H.Y."/>
            <person name="Kim S.Y."/>
            <person name="Kim M.S."/>
            <person name="Kang B.C."/>
            <person name="Jo Y.D."/>
            <person name="Yang H.B."/>
            <person name="Jeong H.J."/>
            <person name="Kang W.H."/>
            <person name="Kwon J.K."/>
            <person name="Shin C."/>
            <person name="Lim J.Y."/>
            <person name="Park J.H."/>
            <person name="Huh J.H."/>
            <person name="Kim J.S."/>
            <person name="Kim B.D."/>
            <person name="Cohen O."/>
            <person name="Paran I."/>
            <person name="Suh M.C."/>
            <person name="Lee S.B."/>
            <person name="Kim Y.K."/>
            <person name="Shin Y."/>
            <person name="Noh S.J."/>
            <person name="Park J."/>
            <person name="Seo Y.S."/>
            <person name="Kwon S.Y."/>
            <person name="Kim H.A."/>
            <person name="Park J.M."/>
            <person name="Kim H.J."/>
            <person name="Choi S.B."/>
            <person name="Bosland P.W."/>
            <person name="Reeves G."/>
            <person name="Jo S.H."/>
            <person name="Lee B.W."/>
            <person name="Cho H.T."/>
            <person name="Choi H.S."/>
            <person name="Lee M.S."/>
            <person name="Yu Y."/>
            <person name="Do Choi Y."/>
            <person name="Park B.S."/>
            <person name="van Deynze A."/>
            <person name="Ashrafi H."/>
            <person name="Hill T."/>
            <person name="Kim W.T."/>
            <person name="Pai H.S."/>
            <person name="Ahn H.K."/>
            <person name="Yeam I."/>
            <person name="Giovannoni J.J."/>
            <person name="Rose J.K."/>
            <person name="Sorensen I."/>
            <person name="Lee S.J."/>
            <person name="Kim R.W."/>
            <person name="Choi I.Y."/>
            <person name="Choi B.S."/>
            <person name="Lim J.S."/>
            <person name="Lee Y.H."/>
            <person name="Choi D."/>
        </authorList>
    </citation>
    <scope>NUCLEOTIDE SEQUENCE [LARGE SCALE GENOMIC DNA]</scope>
    <source>
        <strain evidence="2">cv. CM334</strain>
    </source>
</reference>
<name>A0A2G2XJ68_CAPAN</name>
<gene>
    <name evidence="1" type="ORF">T459_35489</name>
</gene>
<evidence type="ECO:0000313" key="2">
    <source>
        <dbReference type="Proteomes" id="UP000222542"/>
    </source>
</evidence>
<dbReference type="Proteomes" id="UP000222542">
    <property type="component" value="Unassembled WGS sequence"/>
</dbReference>
<dbReference type="PANTHER" id="PTHR13318">
    <property type="entry name" value="PARTNER OF PAIRED, ISOFORM B-RELATED"/>
    <property type="match status" value="1"/>
</dbReference>
<dbReference type="Gramene" id="PHT57540">
    <property type="protein sequence ID" value="PHT57540"/>
    <property type="gene ID" value="T459_35489"/>
</dbReference>
<sequence length="225" mass="25521">MQKSSTVDYVIYQSATLFGDATDFLPLIYVKQEYKQFSDATCAQVHEATDLDLSKSFKLTDRSLYALAHSCPNLTKLNISGCSTFNDGAIANLAEHCRNLSVLNLFGCIKAITDKPLKLNVLTSQMTTKMTLTTPYRLLVITITECTLHVNLGWYDKVGDEGVMSLAYRCPNLRALDQRGCLLKKEQQKLQRKWDKRPRTLHRQYKAKCRKGNKLISFNDVKLAL</sequence>
<keyword evidence="2" id="KW-1185">Reference proteome</keyword>
<reference evidence="1 2" key="2">
    <citation type="journal article" date="2017" name="Genome Biol.">
        <title>New reference genome sequences of hot pepper reveal the massive evolution of plant disease-resistance genes by retroduplication.</title>
        <authorList>
            <person name="Kim S."/>
            <person name="Park J."/>
            <person name="Yeom S.I."/>
            <person name="Kim Y.M."/>
            <person name="Seo E."/>
            <person name="Kim K.T."/>
            <person name="Kim M.S."/>
            <person name="Lee J.M."/>
            <person name="Cheong K."/>
            <person name="Shin H.S."/>
            <person name="Kim S.B."/>
            <person name="Han K."/>
            <person name="Lee J."/>
            <person name="Park M."/>
            <person name="Lee H.A."/>
            <person name="Lee H.Y."/>
            <person name="Lee Y."/>
            <person name="Oh S."/>
            <person name="Lee J.H."/>
            <person name="Choi E."/>
            <person name="Choi E."/>
            <person name="Lee S.E."/>
            <person name="Jeon J."/>
            <person name="Kim H."/>
            <person name="Choi G."/>
            <person name="Song H."/>
            <person name="Lee J."/>
            <person name="Lee S.C."/>
            <person name="Kwon J.K."/>
            <person name="Lee H.Y."/>
            <person name="Koo N."/>
            <person name="Hong Y."/>
            <person name="Kim R.W."/>
            <person name="Kang W.H."/>
            <person name="Huh J.H."/>
            <person name="Kang B.C."/>
            <person name="Yang T.J."/>
            <person name="Lee Y.H."/>
            <person name="Bennetzen J.L."/>
            <person name="Choi D."/>
        </authorList>
    </citation>
    <scope>NUCLEOTIDE SEQUENCE [LARGE SCALE GENOMIC DNA]</scope>
    <source>
        <strain evidence="2">cv. CM334</strain>
    </source>
</reference>
<dbReference type="GO" id="GO:0031146">
    <property type="term" value="P:SCF-dependent proteasomal ubiquitin-dependent protein catabolic process"/>
    <property type="evidence" value="ECO:0000318"/>
    <property type="project" value="GO_Central"/>
</dbReference>
<dbReference type="InterPro" id="IPR006553">
    <property type="entry name" value="Leu-rich_rpt_Cys-con_subtyp"/>
</dbReference>
<comment type="caution">
    <text evidence="1">The sequence shown here is derived from an EMBL/GenBank/DDBJ whole genome shotgun (WGS) entry which is preliminary data.</text>
</comment>
<dbReference type="InterPro" id="IPR032675">
    <property type="entry name" value="LRR_dom_sf"/>
</dbReference>
<accession>A0A2G2XJ68</accession>
<evidence type="ECO:0000313" key="1">
    <source>
        <dbReference type="EMBL" id="PHT57540.1"/>
    </source>
</evidence>
<dbReference type="AlphaFoldDB" id="A0A2G2XJ68"/>
<dbReference type="PANTHER" id="PTHR13318:SF182">
    <property type="entry name" value="F-BOX_LRR-REPEAT PROTEIN 14"/>
    <property type="match status" value="1"/>
</dbReference>